<accession>A0A4Y2RGA1</accession>
<dbReference type="AlphaFoldDB" id="A0A4Y2RGA1"/>
<sequence length="175" mass="19571">MVANGKNDGYRSHCDSEKNRTSYHGEYLPEKTPLVGGCAPCSLCNYCVVLGRSKFPKVGGKINSEQKDKSFASLFKTRNKETAENQPSTDNEILIPNSSGKAHRNTCQATPVTNLSNKLVDNDGSFAYLLILLNEVKKIFSTIQNITQVMKKIQEKNEPEEKLYILCEPFQITSF</sequence>
<dbReference type="EMBL" id="BGPR01144792">
    <property type="protein sequence ID" value="GBN74751.1"/>
    <property type="molecule type" value="Genomic_DNA"/>
</dbReference>
<dbReference type="EMBL" id="BGPR01144783">
    <property type="protein sequence ID" value="GBN74733.1"/>
    <property type="molecule type" value="Genomic_DNA"/>
</dbReference>
<name>A0A4Y2RGA1_ARAVE</name>
<evidence type="ECO:0000313" key="2">
    <source>
        <dbReference type="EMBL" id="GBN74751.1"/>
    </source>
</evidence>
<evidence type="ECO:0000313" key="1">
    <source>
        <dbReference type="EMBL" id="GBN74733.1"/>
    </source>
</evidence>
<comment type="caution">
    <text evidence="1">The sequence shown here is derived from an EMBL/GenBank/DDBJ whole genome shotgun (WGS) entry which is preliminary data.</text>
</comment>
<protein>
    <submittedName>
        <fullName evidence="1">Uncharacterized protein</fullName>
    </submittedName>
</protein>
<keyword evidence="3" id="KW-1185">Reference proteome</keyword>
<gene>
    <name evidence="1" type="ORF">AVEN_49096_1</name>
    <name evidence="2" type="ORF">AVEN_90848_1</name>
</gene>
<proteinExistence type="predicted"/>
<reference evidence="1 3" key="1">
    <citation type="journal article" date="2019" name="Sci. Rep.">
        <title>Orb-weaving spider Araneus ventricosus genome elucidates the spidroin gene catalogue.</title>
        <authorList>
            <person name="Kono N."/>
            <person name="Nakamura H."/>
            <person name="Ohtoshi R."/>
            <person name="Moran D.A.P."/>
            <person name="Shinohara A."/>
            <person name="Yoshida Y."/>
            <person name="Fujiwara M."/>
            <person name="Mori M."/>
            <person name="Tomita M."/>
            <person name="Arakawa K."/>
        </authorList>
    </citation>
    <scope>NUCLEOTIDE SEQUENCE [LARGE SCALE GENOMIC DNA]</scope>
</reference>
<dbReference type="Proteomes" id="UP000499080">
    <property type="component" value="Unassembled WGS sequence"/>
</dbReference>
<organism evidence="1 3">
    <name type="scientific">Araneus ventricosus</name>
    <name type="common">Orbweaver spider</name>
    <name type="synonym">Epeira ventricosa</name>
    <dbReference type="NCBI Taxonomy" id="182803"/>
    <lineage>
        <taxon>Eukaryota</taxon>
        <taxon>Metazoa</taxon>
        <taxon>Ecdysozoa</taxon>
        <taxon>Arthropoda</taxon>
        <taxon>Chelicerata</taxon>
        <taxon>Arachnida</taxon>
        <taxon>Araneae</taxon>
        <taxon>Araneomorphae</taxon>
        <taxon>Entelegynae</taxon>
        <taxon>Araneoidea</taxon>
        <taxon>Araneidae</taxon>
        <taxon>Araneus</taxon>
    </lineage>
</organism>
<evidence type="ECO:0000313" key="3">
    <source>
        <dbReference type="Proteomes" id="UP000499080"/>
    </source>
</evidence>